<organism evidence="2 3">
    <name type="scientific">Ensete ventricosum</name>
    <name type="common">Abyssinian banana</name>
    <name type="synonym">Musa ensete</name>
    <dbReference type="NCBI Taxonomy" id="4639"/>
    <lineage>
        <taxon>Eukaryota</taxon>
        <taxon>Viridiplantae</taxon>
        <taxon>Streptophyta</taxon>
        <taxon>Embryophyta</taxon>
        <taxon>Tracheophyta</taxon>
        <taxon>Spermatophyta</taxon>
        <taxon>Magnoliopsida</taxon>
        <taxon>Liliopsida</taxon>
        <taxon>Zingiberales</taxon>
        <taxon>Musaceae</taxon>
        <taxon>Ensete</taxon>
    </lineage>
</organism>
<keyword evidence="3" id="KW-1185">Reference proteome</keyword>
<name>A0AAV8R7G2_ENSVE</name>
<comment type="caution">
    <text evidence="2">The sequence shown here is derived from an EMBL/GenBank/DDBJ whole genome shotgun (WGS) entry which is preliminary data.</text>
</comment>
<accession>A0AAV8R7G2</accession>
<reference evidence="2 3" key="1">
    <citation type="submission" date="2022-12" db="EMBL/GenBank/DDBJ databases">
        <title>Chromosome-scale assembly of the Ensete ventricosum genome.</title>
        <authorList>
            <person name="Dussert Y."/>
            <person name="Stocks J."/>
            <person name="Wendawek A."/>
            <person name="Woldeyes F."/>
            <person name="Nichols R.A."/>
            <person name="Borrell J.S."/>
        </authorList>
    </citation>
    <scope>NUCLEOTIDE SEQUENCE [LARGE SCALE GENOMIC DNA]</scope>
    <source>
        <strain evidence="3">cv. Maze</strain>
        <tissue evidence="2">Seeds</tissue>
    </source>
</reference>
<evidence type="ECO:0000313" key="2">
    <source>
        <dbReference type="EMBL" id="KAJ8498271.1"/>
    </source>
</evidence>
<dbReference type="AlphaFoldDB" id="A0AAV8R7G2"/>
<dbReference type="Proteomes" id="UP001222027">
    <property type="component" value="Unassembled WGS sequence"/>
</dbReference>
<protein>
    <submittedName>
        <fullName evidence="2">Uncharacterized protein</fullName>
    </submittedName>
</protein>
<gene>
    <name evidence="2" type="ORF">OPV22_008823</name>
</gene>
<feature type="region of interest" description="Disordered" evidence="1">
    <location>
        <begin position="1"/>
        <end position="60"/>
    </location>
</feature>
<evidence type="ECO:0000313" key="3">
    <source>
        <dbReference type="Proteomes" id="UP001222027"/>
    </source>
</evidence>
<sequence>MEPIHARDRHGRRGGGPVAAPSPCSVAVPRPQQTLESLPGRLVSDSIGLPDDFNPNRSSPSVSLAGTLILKSREAELNSQKHLNRRRWRGSLHDGAAKGTGGVRAAWEG</sequence>
<evidence type="ECO:0000256" key="1">
    <source>
        <dbReference type="SAM" id="MobiDB-lite"/>
    </source>
</evidence>
<proteinExistence type="predicted"/>
<dbReference type="EMBL" id="JAQQAF010000003">
    <property type="protein sequence ID" value="KAJ8498271.1"/>
    <property type="molecule type" value="Genomic_DNA"/>
</dbReference>